<dbReference type="InterPro" id="IPR036770">
    <property type="entry name" value="Ankyrin_rpt-contain_sf"/>
</dbReference>
<dbReference type="InterPro" id="IPR052391">
    <property type="entry name" value="E3_Ligase-Neurotoxin"/>
</dbReference>
<dbReference type="InterPro" id="IPR002110">
    <property type="entry name" value="Ankyrin_rpt"/>
</dbReference>
<dbReference type="Gene3D" id="1.25.40.20">
    <property type="entry name" value="Ankyrin repeat-containing domain"/>
    <property type="match status" value="2"/>
</dbReference>
<dbReference type="SUPFAM" id="SSF48403">
    <property type="entry name" value="Ankyrin repeat"/>
    <property type="match status" value="1"/>
</dbReference>
<gene>
    <name evidence="2" type="ORF">SPRG_10793</name>
</gene>
<dbReference type="SMART" id="SM00248">
    <property type="entry name" value="ANK"/>
    <property type="match status" value="3"/>
</dbReference>
<name>A0A067BZ94_SAPPC</name>
<evidence type="ECO:0000313" key="3">
    <source>
        <dbReference type="Proteomes" id="UP000030745"/>
    </source>
</evidence>
<reference evidence="2 3" key="1">
    <citation type="journal article" date="2013" name="PLoS Genet.">
        <title>Distinctive expansion of potential virulence genes in the genome of the oomycete fish pathogen Saprolegnia parasitica.</title>
        <authorList>
            <person name="Jiang R.H."/>
            <person name="de Bruijn I."/>
            <person name="Haas B.J."/>
            <person name="Belmonte R."/>
            <person name="Lobach L."/>
            <person name="Christie J."/>
            <person name="van den Ackerveken G."/>
            <person name="Bottin A."/>
            <person name="Bulone V."/>
            <person name="Diaz-Moreno S.M."/>
            <person name="Dumas B."/>
            <person name="Fan L."/>
            <person name="Gaulin E."/>
            <person name="Govers F."/>
            <person name="Grenville-Briggs L.J."/>
            <person name="Horner N.R."/>
            <person name="Levin J.Z."/>
            <person name="Mammella M."/>
            <person name="Meijer H.J."/>
            <person name="Morris P."/>
            <person name="Nusbaum C."/>
            <person name="Oome S."/>
            <person name="Phillips A.J."/>
            <person name="van Rooyen D."/>
            <person name="Rzeszutek E."/>
            <person name="Saraiva M."/>
            <person name="Secombes C.J."/>
            <person name="Seidl M.F."/>
            <person name="Snel B."/>
            <person name="Stassen J.H."/>
            <person name="Sykes S."/>
            <person name="Tripathy S."/>
            <person name="van den Berg H."/>
            <person name="Vega-Arreguin J.C."/>
            <person name="Wawra S."/>
            <person name="Young S.K."/>
            <person name="Zeng Q."/>
            <person name="Dieguez-Uribeondo J."/>
            <person name="Russ C."/>
            <person name="Tyler B.M."/>
            <person name="van West P."/>
        </authorList>
    </citation>
    <scope>NUCLEOTIDE SEQUENCE [LARGE SCALE GENOMIC DNA]</scope>
    <source>
        <strain evidence="2 3">CBS 223.65</strain>
    </source>
</reference>
<dbReference type="PANTHER" id="PTHR24133">
    <property type="entry name" value="ANKYRIN DOMAIN-CONTAINING"/>
    <property type="match status" value="1"/>
</dbReference>
<evidence type="ECO:0000313" key="2">
    <source>
        <dbReference type="EMBL" id="KDO23598.1"/>
    </source>
</evidence>
<dbReference type="Proteomes" id="UP000030745">
    <property type="component" value="Unassembled WGS sequence"/>
</dbReference>
<accession>A0A067BZ94</accession>
<proteinExistence type="predicted"/>
<dbReference type="RefSeq" id="XP_012205746.1">
    <property type="nucleotide sequence ID" value="XM_012350356.1"/>
</dbReference>
<dbReference type="GeneID" id="24132883"/>
<dbReference type="EMBL" id="KK583252">
    <property type="protein sequence ID" value="KDO23598.1"/>
    <property type="molecule type" value="Genomic_DNA"/>
</dbReference>
<dbReference type="PANTHER" id="PTHR24133:SF40">
    <property type="entry name" value="ANKYRIN REPEAT DOMAIN 44"/>
    <property type="match status" value="1"/>
</dbReference>
<dbReference type="KEGG" id="spar:SPRG_10793"/>
<organism evidence="2 3">
    <name type="scientific">Saprolegnia parasitica (strain CBS 223.65)</name>
    <dbReference type="NCBI Taxonomy" id="695850"/>
    <lineage>
        <taxon>Eukaryota</taxon>
        <taxon>Sar</taxon>
        <taxon>Stramenopiles</taxon>
        <taxon>Oomycota</taxon>
        <taxon>Saprolegniomycetes</taxon>
        <taxon>Saprolegniales</taxon>
        <taxon>Saprolegniaceae</taxon>
        <taxon>Saprolegnia</taxon>
    </lineage>
</organism>
<dbReference type="VEuPathDB" id="FungiDB:SPRG_10793"/>
<dbReference type="AlphaFoldDB" id="A0A067BZ94"/>
<evidence type="ECO:0000256" key="1">
    <source>
        <dbReference type="SAM" id="MobiDB-lite"/>
    </source>
</evidence>
<feature type="region of interest" description="Disordered" evidence="1">
    <location>
        <begin position="1"/>
        <end position="21"/>
    </location>
</feature>
<keyword evidence="3" id="KW-1185">Reference proteome</keyword>
<sequence>MLTPDDARARTSPLPDGDELLSSPGPLFDAFAITDYRRHVLEDAIDAGAFDVVCLLADHGADISGSSSHRLLARALGRSDVETAVYALDHGANVRSMIEEQTLLQRMVLAGNEAMVEVLVSAGAYLGSPCDLHDSIDWDCSRRCQQSEAPLVAAYTSNQPRMAQLLLDLHAPIDVVQKAAPRNGLLALCLLHLTDECARRWHILQLLERGAATSIRKPNQDGMTPYALATSKGATTVRKSFDVYIKPFDTALPVRPPHAVSS</sequence>
<protein>
    <submittedName>
        <fullName evidence="2">Uncharacterized protein</fullName>
    </submittedName>
</protein>